<accession>A0A9W9NAD0</accession>
<dbReference type="Proteomes" id="UP001150904">
    <property type="component" value="Unassembled WGS sequence"/>
</dbReference>
<reference evidence="1" key="2">
    <citation type="journal article" date="2023" name="IMA Fungus">
        <title>Comparative genomic study of the Penicillium genus elucidates a diverse pangenome and 15 lateral gene transfer events.</title>
        <authorList>
            <person name="Petersen C."/>
            <person name="Sorensen T."/>
            <person name="Nielsen M.R."/>
            <person name="Sondergaard T.E."/>
            <person name="Sorensen J.L."/>
            <person name="Fitzpatrick D.A."/>
            <person name="Frisvad J.C."/>
            <person name="Nielsen K.L."/>
        </authorList>
    </citation>
    <scope>NUCLEOTIDE SEQUENCE</scope>
    <source>
        <strain evidence="1">IBT 15544</strain>
    </source>
</reference>
<organism evidence="1 2">
    <name type="scientific">Penicillium cinerascens</name>
    <dbReference type="NCBI Taxonomy" id="70096"/>
    <lineage>
        <taxon>Eukaryota</taxon>
        <taxon>Fungi</taxon>
        <taxon>Dikarya</taxon>
        <taxon>Ascomycota</taxon>
        <taxon>Pezizomycotina</taxon>
        <taxon>Eurotiomycetes</taxon>
        <taxon>Eurotiomycetidae</taxon>
        <taxon>Eurotiales</taxon>
        <taxon>Aspergillaceae</taxon>
        <taxon>Penicillium</taxon>
    </lineage>
</organism>
<evidence type="ECO:0008006" key="3">
    <source>
        <dbReference type="Google" id="ProtNLM"/>
    </source>
</evidence>
<keyword evidence="2" id="KW-1185">Reference proteome</keyword>
<dbReference type="AlphaFoldDB" id="A0A9W9NAD0"/>
<dbReference type="GeneID" id="83176976"/>
<reference evidence="1" key="1">
    <citation type="submission" date="2022-12" db="EMBL/GenBank/DDBJ databases">
        <authorList>
            <person name="Petersen C."/>
        </authorList>
    </citation>
    <scope>NUCLEOTIDE SEQUENCE</scope>
    <source>
        <strain evidence="1">IBT 15544</strain>
    </source>
</reference>
<evidence type="ECO:0000313" key="2">
    <source>
        <dbReference type="Proteomes" id="UP001150904"/>
    </source>
</evidence>
<sequence>MHICPELNDFLLSFDTLEVLAVKQCWPSLEAIVHHSNLKKLTFHATENRERKRHLLDLEDLEFLDRMCTGLEFLEIDIRREDEWPVNIIAVLARGFANLRELRFHVGLDIHRGNIEPTLTKITANEFVEVLLCHRLSTSKLKRVILKTGENLRDFRDVKPRYAREEEDCAAEFEIRAPHDGIGEWVVEERTIE</sequence>
<gene>
    <name evidence="1" type="ORF">N7498_002613</name>
</gene>
<comment type="caution">
    <text evidence="1">The sequence shown here is derived from an EMBL/GenBank/DDBJ whole genome shotgun (WGS) entry which is preliminary data.</text>
</comment>
<name>A0A9W9NAD0_9EURO</name>
<dbReference type="RefSeq" id="XP_058312019.1">
    <property type="nucleotide sequence ID" value="XM_058449675.1"/>
</dbReference>
<dbReference type="EMBL" id="JAPQKR010000005">
    <property type="protein sequence ID" value="KAJ5216206.1"/>
    <property type="molecule type" value="Genomic_DNA"/>
</dbReference>
<protein>
    <recommendedName>
        <fullName evidence="3">F-box domain-containing protein</fullName>
    </recommendedName>
</protein>
<proteinExistence type="predicted"/>
<evidence type="ECO:0000313" key="1">
    <source>
        <dbReference type="EMBL" id="KAJ5216206.1"/>
    </source>
</evidence>
<dbReference type="OrthoDB" id="3945550at2759"/>